<evidence type="ECO:0000256" key="11">
    <source>
        <dbReference type="RuleBase" id="RU363047"/>
    </source>
</evidence>
<dbReference type="GO" id="GO:0004984">
    <property type="term" value="F:olfactory receptor activity"/>
    <property type="evidence" value="ECO:0000318"/>
    <property type="project" value="GO_Central"/>
</dbReference>
<feature type="transmembrane region" description="Helical" evidence="11">
    <location>
        <begin position="62"/>
        <end position="86"/>
    </location>
</feature>
<comment type="subcellular location">
    <subcellularLocation>
        <location evidence="1 11">Cell membrane</location>
        <topology evidence="1 11">Multi-pass membrane protein</topology>
    </subcellularLocation>
</comment>
<evidence type="ECO:0000313" key="14">
    <source>
        <dbReference type="RefSeq" id="XP_041432247.1"/>
    </source>
</evidence>
<dbReference type="GO" id="GO:0005549">
    <property type="term" value="F:odorant binding"/>
    <property type="evidence" value="ECO:0000318"/>
    <property type="project" value="GO_Central"/>
</dbReference>
<keyword evidence="8 10" id="KW-0675">Receptor</keyword>
<feature type="transmembrane region" description="Helical" evidence="11">
    <location>
        <begin position="92"/>
        <end position="111"/>
    </location>
</feature>
<dbReference type="AlphaFoldDB" id="A0A8J1LRU6"/>
<evidence type="ECO:0000256" key="6">
    <source>
        <dbReference type="ARBA" id="ARBA00023040"/>
    </source>
</evidence>
<feature type="transmembrane region" description="Helical" evidence="11">
    <location>
        <begin position="277"/>
        <end position="297"/>
    </location>
</feature>
<sequence length="299" mass="34373">MSTTFTCICEANTDCAHSVGETARTYLPLYVATYKGRMENLTVVSEFTLQGLSFLPELQHQLFSVFFLMYLMTLIGNVLILVLIITDNHLHTPMYFFLGHLACVDICYSQVTGPRMLLDFYSKKKIISYRSCLTQAIFFMVFGSYECFLLAVMSYDRYVAVCQALQYIQIMSWKTCTQLIIVVWFLGSSYSLVHMLFMLRLIFCGQSTIYNFFCDVPQLLALSCTDTFPNMLLLFVLGGFLALIAFLCTFLPYVYIFHTVQRMETKNTKLKVFSTCTSHLTVVCIFYGTLCFAYFHLNS</sequence>
<evidence type="ECO:0000256" key="9">
    <source>
        <dbReference type="ARBA" id="ARBA00023224"/>
    </source>
</evidence>
<keyword evidence="9 10" id="KW-0807">Transducer</keyword>
<keyword evidence="11" id="KW-0716">Sensory transduction</keyword>
<evidence type="ECO:0000256" key="5">
    <source>
        <dbReference type="ARBA" id="ARBA00022989"/>
    </source>
</evidence>
<dbReference type="PROSITE" id="PS50262">
    <property type="entry name" value="G_PROTEIN_RECEP_F1_2"/>
    <property type="match status" value="1"/>
</dbReference>
<dbReference type="SUPFAM" id="SSF81321">
    <property type="entry name" value="Family A G protein-coupled receptor-like"/>
    <property type="match status" value="1"/>
</dbReference>
<evidence type="ECO:0000256" key="2">
    <source>
        <dbReference type="ARBA" id="ARBA00022475"/>
    </source>
</evidence>
<name>A0A8J1LRU6_XENLA</name>
<dbReference type="Pfam" id="PF13853">
    <property type="entry name" value="7tm_4"/>
    <property type="match status" value="1"/>
</dbReference>
<evidence type="ECO:0000256" key="8">
    <source>
        <dbReference type="ARBA" id="ARBA00023170"/>
    </source>
</evidence>
<dbReference type="RefSeq" id="XP_041432247.1">
    <property type="nucleotide sequence ID" value="XM_041576313.1"/>
</dbReference>
<feature type="transmembrane region" description="Helical" evidence="11">
    <location>
        <begin position="132"/>
        <end position="155"/>
    </location>
</feature>
<evidence type="ECO:0000256" key="7">
    <source>
        <dbReference type="ARBA" id="ARBA00023136"/>
    </source>
</evidence>
<comment type="similarity">
    <text evidence="10">Belongs to the G-protein coupled receptor 1 family.</text>
</comment>
<dbReference type="PROSITE" id="PS00237">
    <property type="entry name" value="G_PROTEIN_RECEP_F1_1"/>
    <property type="match status" value="1"/>
</dbReference>
<dbReference type="InterPro" id="IPR050516">
    <property type="entry name" value="Olfactory_GPCR"/>
</dbReference>
<dbReference type="InterPro" id="IPR000276">
    <property type="entry name" value="GPCR_Rhodpsn"/>
</dbReference>
<protein>
    <recommendedName>
        <fullName evidence="11">Olfactory receptor</fullName>
    </recommendedName>
</protein>
<dbReference type="PANTHER" id="PTHR26452">
    <property type="entry name" value="OLFACTORY RECEPTOR"/>
    <property type="match status" value="1"/>
</dbReference>
<dbReference type="FunFam" id="1.20.1070.10:FF:000015">
    <property type="entry name" value="Olfactory receptor"/>
    <property type="match status" value="1"/>
</dbReference>
<gene>
    <name evidence="14" type="primary">LOC108701935</name>
</gene>
<evidence type="ECO:0000259" key="12">
    <source>
        <dbReference type="PROSITE" id="PS50262"/>
    </source>
</evidence>
<keyword evidence="2 11" id="KW-1003">Cell membrane</keyword>
<dbReference type="OrthoDB" id="6147321at2759"/>
<accession>A0A8J1LRU6</accession>
<dbReference type="GO" id="GO:0004930">
    <property type="term" value="F:G protein-coupled receptor activity"/>
    <property type="evidence" value="ECO:0007669"/>
    <property type="project" value="UniProtKB-KW"/>
</dbReference>
<organism evidence="13 14">
    <name type="scientific">Xenopus laevis</name>
    <name type="common">African clawed frog</name>
    <dbReference type="NCBI Taxonomy" id="8355"/>
    <lineage>
        <taxon>Eukaryota</taxon>
        <taxon>Metazoa</taxon>
        <taxon>Chordata</taxon>
        <taxon>Craniata</taxon>
        <taxon>Vertebrata</taxon>
        <taxon>Euteleostomi</taxon>
        <taxon>Amphibia</taxon>
        <taxon>Batrachia</taxon>
        <taxon>Anura</taxon>
        <taxon>Pipoidea</taxon>
        <taxon>Pipidae</taxon>
        <taxon>Xenopodinae</taxon>
        <taxon>Xenopus</taxon>
        <taxon>Xenopus</taxon>
    </lineage>
</organism>
<keyword evidence="6 10" id="KW-0297">G-protein coupled receptor</keyword>
<dbReference type="InterPro" id="IPR000725">
    <property type="entry name" value="Olfact_rcpt"/>
</dbReference>
<keyword evidence="4 11" id="KW-0552">Olfaction</keyword>
<evidence type="ECO:0000313" key="13">
    <source>
        <dbReference type="Proteomes" id="UP000186698"/>
    </source>
</evidence>
<evidence type="ECO:0000256" key="3">
    <source>
        <dbReference type="ARBA" id="ARBA00022692"/>
    </source>
</evidence>
<keyword evidence="5 11" id="KW-1133">Transmembrane helix</keyword>
<proteinExistence type="inferred from homology"/>
<reference evidence="14" key="1">
    <citation type="submission" date="2025-08" db="UniProtKB">
        <authorList>
            <consortium name="RefSeq"/>
        </authorList>
    </citation>
    <scope>IDENTIFICATION</scope>
    <source>
        <strain evidence="14">J_2021</strain>
        <tissue evidence="14">Erythrocytes</tissue>
    </source>
</reference>
<keyword evidence="7 11" id="KW-0472">Membrane</keyword>
<dbReference type="InterPro" id="IPR017452">
    <property type="entry name" value="GPCR_Rhodpsn_7TM"/>
</dbReference>
<dbReference type="Proteomes" id="UP000186698">
    <property type="component" value="Chromosome 9_10L"/>
</dbReference>
<keyword evidence="3 10" id="KW-0812">Transmembrane</keyword>
<dbReference type="Gene3D" id="1.20.1070.10">
    <property type="entry name" value="Rhodopsin 7-helix transmembrane proteins"/>
    <property type="match status" value="1"/>
</dbReference>
<dbReference type="GeneID" id="108701935"/>
<dbReference type="GO" id="GO:0005886">
    <property type="term" value="C:plasma membrane"/>
    <property type="evidence" value="ECO:0007669"/>
    <property type="project" value="UniProtKB-SubCell"/>
</dbReference>
<dbReference type="PRINTS" id="PR00245">
    <property type="entry name" value="OLFACTORYR"/>
</dbReference>
<evidence type="ECO:0000256" key="4">
    <source>
        <dbReference type="ARBA" id="ARBA00022725"/>
    </source>
</evidence>
<evidence type="ECO:0000256" key="10">
    <source>
        <dbReference type="RuleBase" id="RU000688"/>
    </source>
</evidence>
<dbReference type="PRINTS" id="PR00237">
    <property type="entry name" value="GPCRRHODOPSN"/>
</dbReference>
<feature type="domain" description="G-protein coupled receptors family 1 profile" evidence="12">
    <location>
        <begin position="76"/>
        <end position="299"/>
    </location>
</feature>
<dbReference type="KEGG" id="xla:108701935"/>
<evidence type="ECO:0000256" key="1">
    <source>
        <dbReference type="ARBA" id="ARBA00004651"/>
    </source>
</evidence>
<feature type="transmembrane region" description="Helical" evidence="11">
    <location>
        <begin position="233"/>
        <end position="256"/>
    </location>
</feature>
<keyword evidence="13" id="KW-1185">Reference proteome</keyword>